<evidence type="ECO:0000313" key="2">
    <source>
        <dbReference type="EMBL" id="KKM18062.1"/>
    </source>
</evidence>
<gene>
    <name evidence="2" type="ORF">LCGC14_1669500</name>
</gene>
<protein>
    <submittedName>
        <fullName evidence="2">Uncharacterized protein</fullName>
    </submittedName>
</protein>
<evidence type="ECO:0000256" key="1">
    <source>
        <dbReference type="SAM" id="MobiDB-lite"/>
    </source>
</evidence>
<proteinExistence type="predicted"/>
<dbReference type="AlphaFoldDB" id="A0A0F9HSN4"/>
<sequence>SSDSAVLRADQQISEINAAITQSMEAPKGKVEITRQSFEAAQTYLLSLLDGRLRIAALEADRRITALAPGKGARQANIVAAEEISKANVAARATEAELYAVLPANLRVLPTASRTALKDELLLRGRTADPEDIPDFVVKFLGGLNKKGEFGGGTLRTGATFDEMRVLRSRILDEMRAERAKLRTGTGSRNKLRILDDIQEAILADLGALEGQVVGKAGQNLRIALDFSRSLNDRFTRGPVGRLLGAERRGGPAVPEALTLETTLGVKGARAGENARAIVKAVQDNPEELLGAAEDFIKTRFTKAAIRGQQIDRNKAEAFLRDNKELLDEFPRISSDIEAAIRSNDALLIAQRRAESVGSRLGNPRISKATLFIRSEPTKAFEAARLSRNPETEIQNLVNLAARDTTGEATEGLQAAYLDWLLSRATIAQTDVAGRPFVSGMRLRNAVGDEATQAMTTRVLTAEQQKRLDLTVRTALLFDKIRTARPSREGVIGDLPNVMIEMMARVGLLRVLSRVGGGFGTIQVPGMISERARALIRAHVKDPATRLITDAIMADDPALMRALLMNLDSPANVKFVRQQLNAWLAGLYFETGGTQQPEFAPDPSRQELRISGPPQAPGGFLVQ</sequence>
<reference evidence="2" key="1">
    <citation type="journal article" date="2015" name="Nature">
        <title>Complex archaea that bridge the gap between prokaryotes and eukaryotes.</title>
        <authorList>
            <person name="Spang A."/>
            <person name="Saw J.H."/>
            <person name="Jorgensen S.L."/>
            <person name="Zaremba-Niedzwiedzka K."/>
            <person name="Martijn J."/>
            <person name="Lind A.E."/>
            <person name="van Eijk R."/>
            <person name="Schleper C."/>
            <person name="Guy L."/>
            <person name="Ettema T.J."/>
        </authorList>
    </citation>
    <scope>NUCLEOTIDE SEQUENCE</scope>
</reference>
<dbReference type="EMBL" id="LAZR01014308">
    <property type="protein sequence ID" value="KKM18062.1"/>
    <property type="molecule type" value="Genomic_DNA"/>
</dbReference>
<feature type="region of interest" description="Disordered" evidence="1">
    <location>
        <begin position="595"/>
        <end position="623"/>
    </location>
</feature>
<name>A0A0F9HSN4_9ZZZZ</name>
<organism evidence="2">
    <name type="scientific">marine sediment metagenome</name>
    <dbReference type="NCBI Taxonomy" id="412755"/>
    <lineage>
        <taxon>unclassified sequences</taxon>
        <taxon>metagenomes</taxon>
        <taxon>ecological metagenomes</taxon>
    </lineage>
</organism>
<accession>A0A0F9HSN4</accession>
<feature type="non-terminal residue" evidence="2">
    <location>
        <position position="1"/>
    </location>
</feature>
<comment type="caution">
    <text evidence="2">The sequence shown here is derived from an EMBL/GenBank/DDBJ whole genome shotgun (WGS) entry which is preliminary data.</text>
</comment>